<evidence type="ECO:0000313" key="2">
    <source>
        <dbReference type="Proteomes" id="UP000018031"/>
    </source>
</evidence>
<dbReference type="Proteomes" id="UP000018031">
    <property type="component" value="Unassembled WGS sequence"/>
</dbReference>
<proteinExistence type="predicted"/>
<evidence type="ECO:0000313" key="1">
    <source>
        <dbReference type="EMBL" id="GAD05920.1"/>
    </source>
</evidence>
<protein>
    <submittedName>
        <fullName evidence="1">Uncharacterized protein</fullName>
    </submittedName>
</protein>
<name>T1DSZ2_9PORP</name>
<dbReference type="AlphaFoldDB" id="T1DSZ2"/>
<reference evidence="2" key="1">
    <citation type="journal article" date="2013" name="Genome">
        <title>Draft Genome Sequences of Porphyromonas crevioricanis JCM 15906T and Porphyromonas cansulci JCM 13913T Isolated from a Canine Oral Cavity.</title>
        <authorList>
            <person name="Sakamoto M."/>
            <person name="Tanaka N."/>
            <person name="Shiwa Y."/>
            <person name="Yoshikawa H."/>
            <person name="Ohkuma M."/>
        </authorList>
    </citation>
    <scope>NUCLEOTIDE SEQUENCE [LARGE SCALE GENOMIC DNA]</scope>
    <source>
        <strain evidence="2">JCM 15906</strain>
    </source>
</reference>
<gene>
    <name evidence="1" type="ORF">PORCRE_1630</name>
</gene>
<reference evidence="1 2" key="2">
    <citation type="journal article" date="2013" name="Genome Announc.">
        <title>Draft Genome Sequences of Porphyromonas crevioricanis JCM 15906T and Porphyromonas cansulci JCM 13913T Isolated from a Canine Oral Cavity.</title>
        <authorList>
            <person name="Sakamoto M."/>
            <person name="Tanaka N."/>
            <person name="Shiwa Y."/>
            <person name="Yoshikawa H."/>
            <person name="Ohkuma M."/>
        </authorList>
    </citation>
    <scope>NUCLEOTIDE SEQUENCE [LARGE SCALE GENOMIC DNA]</scope>
    <source>
        <strain evidence="1 2">JCM 15906</strain>
    </source>
</reference>
<comment type="caution">
    <text evidence="1">The sequence shown here is derived from an EMBL/GenBank/DDBJ whole genome shotgun (WGS) entry which is preliminary data.</text>
</comment>
<sequence length="78" mass="8934">MSTHYTYTARKAIKTQTMLRGCLSLPHTHYTYTARKAIRTELIFFSCFVSISHYTYTARKAIKTPQASTVASLYIHSP</sequence>
<dbReference type="EMBL" id="BAOU01000044">
    <property type="protein sequence ID" value="GAD05920.1"/>
    <property type="molecule type" value="Genomic_DNA"/>
</dbReference>
<accession>T1DSZ2</accession>
<organism evidence="1 2">
    <name type="scientific">Porphyromonas crevioricanis JCM 15906</name>
    <dbReference type="NCBI Taxonomy" id="1305617"/>
    <lineage>
        <taxon>Bacteria</taxon>
        <taxon>Pseudomonadati</taxon>
        <taxon>Bacteroidota</taxon>
        <taxon>Bacteroidia</taxon>
        <taxon>Bacteroidales</taxon>
        <taxon>Porphyromonadaceae</taxon>
        <taxon>Porphyromonas</taxon>
    </lineage>
</organism>